<accession>A0A810QGI7</accession>
<dbReference type="KEGG" id="pfaa:MM59RIKEN_22650"/>
<gene>
    <name evidence="1" type="ORF">MM59RIKEN_22650</name>
</gene>
<proteinExistence type="predicted"/>
<keyword evidence="2" id="KW-1185">Reference proteome</keyword>
<dbReference type="AlphaFoldDB" id="A0A810QGI7"/>
<evidence type="ECO:0000313" key="1">
    <source>
        <dbReference type="EMBL" id="BCK84946.1"/>
    </source>
</evidence>
<reference evidence="1" key="1">
    <citation type="submission" date="2020-09" db="EMBL/GenBank/DDBJ databases">
        <title>New species isolated from human feces.</title>
        <authorList>
            <person name="Kitahara M."/>
            <person name="Shigeno Y."/>
            <person name="Shime M."/>
            <person name="Matsumoto Y."/>
            <person name="Nakamura S."/>
            <person name="Motooka D."/>
            <person name="Fukuoka S."/>
            <person name="Nishikawa H."/>
            <person name="Benno Y."/>
        </authorList>
    </citation>
    <scope>NUCLEOTIDE SEQUENCE</scope>
    <source>
        <strain evidence="1">MM59</strain>
    </source>
</reference>
<sequence length="142" mass="15943">MIPKITQERPNVAPKYWCGTCGHALPPPNGPETCPNPVPWKFCSICGEPIEYDKAEPVRWVEQNCERCGRPLIRKSPADMAPPDFIASPDYVGTSLCRNCMEEHCVQTNCLQCEIGHWPNCPYTYIKRLGLEKHADGAANNE</sequence>
<dbReference type="Proteomes" id="UP000679848">
    <property type="component" value="Chromosome"/>
</dbReference>
<organism evidence="1 2">
    <name type="scientific">Pusillibacter faecalis</name>
    <dbReference type="NCBI Taxonomy" id="2714358"/>
    <lineage>
        <taxon>Bacteria</taxon>
        <taxon>Bacillati</taxon>
        <taxon>Bacillota</taxon>
        <taxon>Clostridia</taxon>
        <taxon>Eubacteriales</taxon>
        <taxon>Oscillospiraceae</taxon>
        <taxon>Pusillibacter</taxon>
    </lineage>
</organism>
<protein>
    <submittedName>
        <fullName evidence="1">Uncharacterized protein</fullName>
    </submittedName>
</protein>
<evidence type="ECO:0000313" key="2">
    <source>
        <dbReference type="Proteomes" id="UP000679848"/>
    </source>
</evidence>
<name>A0A810QGI7_9FIRM</name>
<dbReference type="EMBL" id="AP023420">
    <property type="protein sequence ID" value="BCK84946.1"/>
    <property type="molecule type" value="Genomic_DNA"/>
</dbReference>